<dbReference type="FunFam" id="2.70.70.10:FF:000001">
    <property type="entry name" value="PTS system glucose-specific IIA component"/>
    <property type="match status" value="1"/>
</dbReference>
<evidence type="ECO:0000259" key="7">
    <source>
        <dbReference type="PROSITE" id="PS51093"/>
    </source>
</evidence>
<dbReference type="PROSITE" id="PS51093">
    <property type="entry name" value="PTS_EIIA_TYPE_1"/>
    <property type="match status" value="1"/>
</dbReference>
<dbReference type="GO" id="GO:0005737">
    <property type="term" value="C:cytoplasm"/>
    <property type="evidence" value="ECO:0007669"/>
    <property type="project" value="UniProtKB-SubCell"/>
</dbReference>
<dbReference type="NCBIfam" id="TIGR00830">
    <property type="entry name" value="PTBA"/>
    <property type="match status" value="1"/>
</dbReference>
<dbReference type="Pfam" id="PF00358">
    <property type="entry name" value="PTS_EIIA_1"/>
    <property type="match status" value="1"/>
</dbReference>
<dbReference type="STRING" id="413999.CBO0279"/>
<evidence type="ECO:0000256" key="2">
    <source>
        <dbReference type="ARBA" id="ARBA00022448"/>
    </source>
</evidence>
<dbReference type="PANTHER" id="PTHR45008">
    <property type="entry name" value="PTS SYSTEM GLUCOSE-SPECIFIC EIIA COMPONENT"/>
    <property type="match status" value="1"/>
</dbReference>
<evidence type="ECO:0000313" key="9">
    <source>
        <dbReference type="Proteomes" id="UP000182204"/>
    </source>
</evidence>
<dbReference type="InterPro" id="IPR001127">
    <property type="entry name" value="PTS_EIIA_1_perm"/>
</dbReference>
<dbReference type="PROSITE" id="PS00371">
    <property type="entry name" value="PTS_EIIA_TYPE_1_HIS"/>
    <property type="match status" value="1"/>
</dbReference>
<name>A0A1L3NEM2_CLOSG</name>
<dbReference type="PANTHER" id="PTHR45008:SF1">
    <property type="entry name" value="PTS SYSTEM GLUCOSE-SPECIFIC EIIA COMPONENT"/>
    <property type="match status" value="1"/>
</dbReference>
<evidence type="ECO:0000256" key="1">
    <source>
        <dbReference type="ARBA" id="ARBA00004496"/>
    </source>
</evidence>
<dbReference type="EMBL" id="CP013243">
    <property type="protein sequence ID" value="APH14566.1"/>
    <property type="molecule type" value="Genomic_DNA"/>
</dbReference>
<keyword evidence="2" id="KW-0813">Transport</keyword>
<dbReference type="RefSeq" id="WP_072585529.1">
    <property type="nucleotide sequence ID" value="NZ_CP013243.1"/>
</dbReference>
<feature type="domain" description="PTS EIIA type-1" evidence="7">
    <location>
        <begin position="41"/>
        <end position="145"/>
    </location>
</feature>
<dbReference type="Proteomes" id="UP000182204">
    <property type="component" value="Chromosome"/>
</dbReference>
<dbReference type="EC" id="2.7.1.191" evidence="8"/>
<protein>
    <submittedName>
        <fullName evidence="8">Protein-N(Pi)-phosphohistidine-sugar phosphotransferase</fullName>
        <ecNumber evidence="8">2.7.1.191</ecNumber>
    </submittedName>
</protein>
<accession>A0A1L3NEM2</accession>
<evidence type="ECO:0000256" key="4">
    <source>
        <dbReference type="ARBA" id="ARBA00022679"/>
    </source>
</evidence>
<keyword evidence="4 8" id="KW-0808">Transferase</keyword>
<proteinExistence type="predicted"/>
<keyword evidence="3" id="KW-0762">Sugar transport</keyword>
<keyword evidence="6" id="KW-0418">Kinase</keyword>
<keyword evidence="5" id="KW-0598">Phosphotransferase system</keyword>
<evidence type="ECO:0000256" key="5">
    <source>
        <dbReference type="ARBA" id="ARBA00022683"/>
    </source>
</evidence>
<dbReference type="SUPFAM" id="SSF51261">
    <property type="entry name" value="Duplicated hybrid motif"/>
    <property type="match status" value="1"/>
</dbReference>
<evidence type="ECO:0000256" key="3">
    <source>
        <dbReference type="ARBA" id="ARBA00022597"/>
    </source>
</evidence>
<dbReference type="GO" id="GO:0009401">
    <property type="term" value="P:phosphoenolpyruvate-dependent sugar phosphotransferase system"/>
    <property type="evidence" value="ECO:0007669"/>
    <property type="project" value="UniProtKB-KW"/>
</dbReference>
<reference evidence="8 9" key="1">
    <citation type="submission" date="2015-11" db="EMBL/GenBank/DDBJ databases">
        <authorList>
            <person name="Hill K.K."/>
            <person name="Shirey T.B."/>
            <person name="Raphael B."/>
            <person name="Daligault H.E."/>
            <person name="Davenport K.W."/>
            <person name="Bruce D.C."/>
            <person name="Foley B.T."/>
            <person name="Johnson S.L."/>
        </authorList>
    </citation>
    <scope>NUCLEOTIDE SEQUENCE [LARGE SCALE GENOMIC DNA]</scope>
    <source>
        <strain evidence="8 9">CDC_1632</strain>
    </source>
</reference>
<dbReference type="Gene3D" id="2.70.70.10">
    <property type="entry name" value="Glucose Permease (Domain IIA)"/>
    <property type="match status" value="1"/>
</dbReference>
<sequence length="169" mass="18654">MFKKIKSLLTNEQSDIQQENLNEVFVSPISGEIISLDDVPDEVFSQRMMGDGFAIQPENGEVFSPVDGTITAVFPTKHAISIKSKSGVEILVHFGLDTVNLNGEGFQVYVEEGNKVKAGDMLLKVNIEEIKDKVPSLVVPIIFMELNGRSFNYNVGKVTAKEPNIIILK</sequence>
<dbReference type="AlphaFoldDB" id="A0A1L3NEM2"/>
<evidence type="ECO:0000256" key="6">
    <source>
        <dbReference type="ARBA" id="ARBA00022777"/>
    </source>
</evidence>
<gene>
    <name evidence="8" type="primary">ptsX</name>
    <name evidence="8" type="ORF">NPD5_1816</name>
</gene>
<comment type="subcellular location">
    <subcellularLocation>
        <location evidence="1">Cytoplasm</location>
    </subcellularLocation>
</comment>
<dbReference type="GO" id="GO:0016301">
    <property type="term" value="F:kinase activity"/>
    <property type="evidence" value="ECO:0007669"/>
    <property type="project" value="UniProtKB-KW"/>
</dbReference>
<organism evidence="8 9">
    <name type="scientific">Clostridium sporogenes</name>
    <dbReference type="NCBI Taxonomy" id="1509"/>
    <lineage>
        <taxon>Bacteria</taxon>
        <taxon>Bacillati</taxon>
        <taxon>Bacillota</taxon>
        <taxon>Clostridia</taxon>
        <taxon>Eubacteriales</taxon>
        <taxon>Clostridiaceae</taxon>
        <taxon>Clostridium</taxon>
    </lineage>
</organism>
<dbReference type="InterPro" id="IPR050890">
    <property type="entry name" value="PTS_EIIA_component"/>
</dbReference>
<dbReference type="InterPro" id="IPR011055">
    <property type="entry name" value="Dup_hybrid_motif"/>
</dbReference>
<evidence type="ECO:0000313" key="8">
    <source>
        <dbReference type="EMBL" id="APH14566.1"/>
    </source>
</evidence>